<keyword evidence="1" id="KW-0472">Membrane</keyword>
<evidence type="ECO:0000256" key="1">
    <source>
        <dbReference type="SAM" id="Phobius"/>
    </source>
</evidence>
<feature type="transmembrane region" description="Helical" evidence="1">
    <location>
        <begin position="6"/>
        <end position="25"/>
    </location>
</feature>
<gene>
    <name evidence="2" type="ORF">SAMN04487977_11115</name>
</gene>
<dbReference type="eggNOG" id="COG2919">
    <property type="taxonomic scope" value="Bacteria"/>
</dbReference>
<keyword evidence="1" id="KW-1133">Transmembrane helix</keyword>
<keyword evidence="3" id="KW-1185">Reference proteome</keyword>
<dbReference type="EMBL" id="FOFU01000011">
    <property type="protein sequence ID" value="SEQ80131.1"/>
    <property type="molecule type" value="Genomic_DNA"/>
</dbReference>
<dbReference type="Pfam" id="PF04977">
    <property type="entry name" value="DivIC"/>
    <property type="match status" value="1"/>
</dbReference>
<keyword evidence="1" id="KW-0812">Transmembrane</keyword>
<proteinExistence type="predicted"/>
<dbReference type="OrthoDB" id="359408at2"/>
<evidence type="ECO:0000313" key="3">
    <source>
        <dbReference type="Proteomes" id="UP000182360"/>
    </source>
</evidence>
<dbReference type="RefSeq" id="WP_074645187.1">
    <property type="nucleotide sequence ID" value="NZ_AP025286.1"/>
</dbReference>
<accession>A0A1H9IZA9</accession>
<evidence type="ECO:0000313" key="2">
    <source>
        <dbReference type="EMBL" id="SEQ80131.1"/>
    </source>
</evidence>
<feature type="transmembrane region" description="Helical" evidence="1">
    <location>
        <begin position="118"/>
        <end position="137"/>
    </location>
</feature>
<reference evidence="2 3" key="1">
    <citation type="submission" date="2016-10" db="EMBL/GenBank/DDBJ databases">
        <authorList>
            <person name="de Groot N.N."/>
        </authorList>
    </citation>
    <scope>NUCLEOTIDE SEQUENCE [LARGE SCALE GENOMIC DNA]</scope>
    <source>
        <strain evidence="2 3">B25</strain>
    </source>
</reference>
<dbReference type="STRING" id="163.SAMN04487775_102130"/>
<dbReference type="InterPro" id="IPR007060">
    <property type="entry name" value="FtsL/DivIC"/>
</dbReference>
<sequence length="165" mass="18557">MNRAKYLAAIFFGTFVYVLLSMTFGQNSLHCYNKMEEQKRLISRQTSDIQNINSELSLELAALQNDRAVIASYAHKLDYVSEGEKLVKITGLRPAQTTLYDTGTVLRHEEPDFISERICKIAGLAFALLFALVFFLYDVSCGNIVLGKNKKPIVTGIPVYDIPQI</sequence>
<dbReference type="AlphaFoldDB" id="A0A1H9IZA9"/>
<dbReference type="Proteomes" id="UP000182360">
    <property type="component" value="Unassembled WGS sequence"/>
</dbReference>
<name>A0A1H9IZA9_9SPIR</name>
<organism evidence="2 3">
    <name type="scientific">Treponema bryantii</name>
    <dbReference type="NCBI Taxonomy" id="163"/>
    <lineage>
        <taxon>Bacteria</taxon>
        <taxon>Pseudomonadati</taxon>
        <taxon>Spirochaetota</taxon>
        <taxon>Spirochaetia</taxon>
        <taxon>Spirochaetales</taxon>
        <taxon>Treponemataceae</taxon>
        <taxon>Treponema</taxon>
    </lineage>
</organism>
<protein>
    <submittedName>
        <fullName evidence="2">Septum formation initiator</fullName>
    </submittedName>
</protein>